<dbReference type="EMBL" id="OC875009">
    <property type="protein sequence ID" value="CAD7638117.1"/>
    <property type="molecule type" value="Genomic_DNA"/>
</dbReference>
<organism evidence="3">
    <name type="scientific">Medioppia subpectinata</name>
    <dbReference type="NCBI Taxonomy" id="1979941"/>
    <lineage>
        <taxon>Eukaryota</taxon>
        <taxon>Metazoa</taxon>
        <taxon>Ecdysozoa</taxon>
        <taxon>Arthropoda</taxon>
        <taxon>Chelicerata</taxon>
        <taxon>Arachnida</taxon>
        <taxon>Acari</taxon>
        <taxon>Acariformes</taxon>
        <taxon>Sarcoptiformes</taxon>
        <taxon>Oribatida</taxon>
        <taxon>Brachypylina</taxon>
        <taxon>Oppioidea</taxon>
        <taxon>Oppiidae</taxon>
        <taxon>Medioppia</taxon>
    </lineage>
</organism>
<dbReference type="InterPro" id="IPR056557">
    <property type="entry name" value="NELF-A_N"/>
</dbReference>
<feature type="compositionally biased region" description="Basic and acidic residues" evidence="1">
    <location>
        <begin position="308"/>
        <end position="325"/>
    </location>
</feature>
<dbReference type="PANTHER" id="PTHR13328:SF4">
    <property type="entry name" value="NEGATIVE ELONGATION FACTOR A"/>
    <property type="match status" value="1"/>
</dbReference>
<keyword evidence="4" id="KW-1185">Reference proteome</keyword>
<dbReference type="EMBL" id="CAJPIZ010020434">
    <property type="protein sequence ID" value="CAG2117289.1"/>
    <property type="molecule type" value="Genomic_DNA"/>
</dbReference>
<protein>
    <recommendedName>
        <fullName evidence="2">HDAg domain-containing protein</fullName>
    </recommendedName>
</protein>
<name>A0A7R9QA35_9ACAR</name>
<feature type="compositionally biased region" description="Low complexity" evidence="1">
    <location>
        <begin position="361"/>
        <end position="387"/>
    </location>
</feature>
<evidence type="ECO:0000313" key="3">
    <source>
        <dbReference type="EMBL" id="CAD7638117.1"/>
    </source>
</evidence>
<reference evidence="3" key="1">
    <citation type="submission" date="2020-11" db="EMBL/GenBank/DDBJ databases">
        <authorList>
            <person name="Tran Van P."/>
        </authorList>
    </citation>
    <scope>NUCLEOTIDE SEQUENCE</scope>
</reference>
<feature type="domain" description="HDAg" evidence="2">
    <location>
        <begin position="97"/>
        <end position="291"/>
    </location>
</feature>
<dbReference type="Proteomes" id="UP000759131">
    <property type="component" value="Unassembled WGS sequence"/>
</dbReference>
<evidence type="ECO:0000256" key="1">
    <source>
        <dbReference type="SAM" id="MobiDB-lite"/>
    </source>
</evidence>
<gene>
    <name evidence="3" type="ORF">OSB1V03_LOCUS17242</name>
</gene>
<dbReference type="InterPro" id="IPR037517">
    <property type="entry name" value="HDAG_dom"/>
</dbReference>
<evidence type="ECO:0000259" key="2">
    <source>
        <dbReference type="PROSITE" id="PS51838"/>
    </source>
</evidence>
<feature type="region of interest" description="Disordered" evidence="1">
    <location>
        <begin position="299"/>
        <end position="388"/>
    </location>
</feature>
<evidence type="ECO:0000313" key="4">
    <source>
        <dbReference type="Proteomes" id="UP000759131"/>
    </source>
</evidence>
<dbReference type="AlphaFoldDB" id="A0A7R9QA35"/>
<feature type="compositionally biased region" description="Polar residues" evidence="1">
    <location>
        <begin position="260"/>
        <end position="276"/>
    </location>
</feature>
<accession>A0A7R9QA35</accession>
<dbReference type="PANTHER" id="PTHR13328">
    <property type="entry name" value="NEGATIVE ELONGATION FACTOR A NELF-A"/>
    <property type="match status" value="1"/>
</dbReference>
<dbReference type="PROSITE" id="PS51838">
    <property type="entry name" value="HDAG"/>
    <property type="match status" value="1"/>
</dbReference>
<feature type="non-terminal residue" evidence="3">
    <location>
        <position position="1"/>
    </location>
</feature>
<dbReference type="Pfam" id="PF23553">
    <property type="entry name" value="NELF-A_N"/>
    <property type="match status" value="1"/>
</dbReference>
<dbReference type="InterPro" id="IPR052828">
    <property type="entry name" value="NELF-A_domain"/>
</dbReference>
<dbReference type="OrthoDB" id="2135488at2759"/>
<dbReference type="GO" id="GO:0034244">
    <property type="term" value="P:negative regulation of transcription elongation by RNA polymerase II"/>
    <property type="evidence" value="ECO:0007669"/>
    <property type="project" value="TreeGrafter"/>
</dbReference>
<feature type="compositionally biased region" description="Pro residues" evidence="1">
    <location>
        <begin position="341"/>
        <end position="360"/>
    </location>
</feature>
<sequence>MATNSRFLSNLSNSDTSLWLHNKLGTSHDLWSDTSSIISQLNGDVLRNIRDCFVDLQSQVKLKLLLSFLHISRRNVEQWRTELEEILEVAVEDTDQWVSMLAELLKNYPNNGSINFQLDTNSSSFNDLVIELKKLVRKHGDKGILPLECLYLNKSALTATVGQLAQPVKHFALKRKPKSATLRAELLQKCIEFIPNDTLMTLIALTLIIITANDAANGRRNSTGPSVAIRCRGLNNDSTPLKGIPRNLYGLSQTPGFKTPSNPANKMGANLNSRSRLSVGGVKRDGGIKLLDITEQPLGRDSKRRKKVQNEENDTKHKDVEKSEPEAITPDYAAGLTSTVPPSPAPPSYAPPATPAPQPTVVPNENYSQMPPQMPSSAQPPAQSAPPVQQRFAVNDTYVNQTTDANIGAIKTIVKPIINKTVTTVNTPLPPMVSTPQLVQQLQTNPIPIQVIAQPQSQLQAQLQVQPLVQPMQAMAPQQQLLQQPLPQPQQQALGAVVAPPPQQPLVRRQLQLSREQMVAAQEMFTNSN</sequence>
<proteinExistence type="predicted"/>
<feature type="region of interest" description="Disordered" evidence="1">
    <location>
        <begin position="260"/>
        <end position="281"/>
    </location>
</feature>
<dbReference type="GO" id="GO:0032021">
    <property type="term" value="C:NELF complex"/>
    <property type="evidence" value="ECO:0007669"/>
    <property type="project" value="TreeGrafter"/>
</dbReference>